<reference evidence="4" key="1">
    <citation type="journal article" date="2019" name="Int. J. Syst. Evol. Microbiol.">
        <title>The Global Catalogue of Microorganisms (GCM) 10K type strain sequencing project: providing services to taxonomists for standard genome sequencing and annotation.</title>
        <authorList>
            <consortium name="The Broad Institute Genomics Platform"/>
            <consortium name="The Broad Institute Genome Sequencing Center for Infectious Disease"/>
            <person name="Wu L."/>
            <person name="Ma J."/>
        </authorList>
    </citation>
    <scope>NUCLEOTIDE SEQUENCE [LARGE SCALE GENOMIC DNA]</scope>
    <source>
        <strain evidence="4">JCM 16908</strain>
    </source>
</reference>
<dbReference type="Proteomes" id="UP001500888">
    <property type="component" value="Unassembled WGS sequence"/>
</dbReference>
<organism evidence="3 4">
    <name type="scientific">Sphaerisporangium flaviroseum</name>
    <dbReference type="NCBI Taxonomy" id="509199"/>
    <lineage>
        <taxon>Bacteria</taxon>
        <taxon>Bacillati</taxon>
        <taxon>Actinomycetota</taxon>
        <taxon>Actinomycetes</taxon>
        <taxon>Streptosporangiales</taxon>
        <taxon>Streptosporangiaceae</taxon>
        <taxon>Sphaerisporangium</taxon>
    </lineage>
</organism>
<comment type="caution">
    <text evidence="3">The sequence shown here is derived from an EMBL/GenBank/DDBJ whole genome shotgun (WGS) entry which is preliminary data.</text>
</comment>
<evidence type="ECO:0000313" key="4">
    <source>
        <dbReference type="Proteomes" id="UP001500888"/>
    </source>
</evidence>
<dbReference type="PANTHER" id="PTHR35526">
    <property type="entry name" value="ANTI-SIGMA-F FACTOR RSBW-RELATED"/>
    <property type="match status" value="1"/>
</dbReference>
<evidence type="ECO:0000256" key="1">
    <source>
        <dbReference type="ARBA" id="ARBA00022527"/>
    </source>
</evidence>
<keyword evidence="1" id="KW-0723">Serine/threonine-protein kinase</keyword>
<keyword evidence="1" id="KW-0418">Kinase</keyword>
<dbReference type="PANTHER" id="PTHR35526:SF3">
    <property type="entry name" value="ANTI-SIGMA-F FACTOR RSBW"/>
    <property type="match status" value="1"/>
</dbReference>
<sequence>MDKWGPDDVIDDLILCLSEALTNALTHAVHGATLAVRVSRTETFLRIEVTDCDRRPPVLAIPVEVVLVGKQLPERLLEEHGRGLFLIDAMSTRWGIEPRCPGKVFWFERDIARSL</sequence>
<dbReference type="Gene3D" id="3.30.565.10">
    <property type="entry name" value="Histidine kinase-like ATPase, C-terminal domain"/>
    <property type="match status" value="1"/>
</dbReference>
<dbReference type="InterPro" id="IPR036890">
    <property type="entry name" value="HATPase_C_sf"/>
</dbReference>
<evidence type="ECO:0000313" key="3">
    <source>
        <dbReference type="EMBL" id="GAA3825692.1"/>
    </source>
</evidence>
<evidence type="ECO:0000259" key="2">
    <source>
        <dbReference type="Pfam" id="PF13581"/>
    </source>
</evidence>
<protein>
    <recommendedName>
        <fullName evidence="2">Histidine kinase/HSP90-like ATPase domain-containing protein</fullName>
    </recommendedName>
</protein>
<keyword evidence="4" id="KW-1185">Reference proteome</keyword>
<keyword evidence="1" id="KW-0808">Transferase</keyword>
<dbReference type="SUPFAM" id="SSF55874">
    <property type="entry name" value="ATPase domain of HSP90 chaperone/DNA topoisomerase II/histidine kinase"/>
    <property type="match status" value="1"/>
</dbReference>
<accession>A0ABP7IS95</accession>
<feature type="domain" description="Histidine kinase/HSP90-like ATPase" evidence="2">
    <location>
        <begin position="6"/>
        <end position="94"/>
    </location>
</feature>
<dbReference type="InterPro" id="IPR003594">
    <property type="entry name" value="HATPase_dom"/>
</dbReference>
<name>A0ABP7IS95_9ACTN</name>
<dbReference type="EMBL" id="BAAAZR010000020">
    <property type="protein sequence ID" value="GAA3825692.1"/>
    <property type="molecule type" value="Genomic_DNA"/>
</dbReference>
<dbReference type="InterPro" id="IPR050267">
    <property type="entry name" value="Anti-sigma-factor_SerPK"/>
</dbReference>
<dbReference type="Pfam" id="PF13581">
    <property type="entry name" value="HATPase_c_2"/>
    <property type="match status" value="1"/>
</dbReference>
<dbReference type="CDD" id="cd16936">
    <property type="entry name" value="HATPase_RsbW-like"/>
    <property type="match status" value="1"/>
</dbReference>
<proteinExistence type="predicted"/>
<gene>
    <name evidence="3" type="ORF">GCM10022226_53060</name>
</gene>